<dbReference type="RefSeq" id="XP_044721994.1">
    <property type="nucleotide sequence ID" value="XM_044863380.1"/>
</dbReference>
<dbReference type="OrthoDB" id="20774at2759"/>
<accession>A0A9P8N211</accession>
<dbReference type="InterPro" id="IPR015943">
    <property type="entry name" value="WD40/YVTN_repeat-like_dom_sf"/>
</dbReference>
<dbReference type="Proteomes" id="UP000824596">
    <property type="component" value="Unassembled WGS sequence"/>
</dbReference>
<feature type="region of interest" description="Disordered" evidence="1">
    <location>
        <begin position="488"/>
        <end position="513"/>
    </location>
</feature>
<dbReference type="AlphaFoldDB" id="A0A9P8N211"/>
<dbReference type="Pfam" id="PF10433">
    <property type="entry name" value="Beta-prop_RSE1_1st"/>
    <property type="match status" value="1"/>
</dbReference>
<reference evidence="3" key="1">
    <citation type="submission" date="2021-09" db="EMBL/GenBank/DDBJ databases">
        <title>A high-quality genome of the endoparasitic fungus Hirsutella rhossiliensis with a comparison of Hirsutella genomes reveals transposable elements contributing to genome size variation.</title>
        <authorList>
            <person name="Lin R."/>
            <person name="Jiao Y."/>
            <person name="Sun X."/>
            <person name="Ling J."/>
            <person name="Xie B."/>
            <person name="Cheng X."/>
        </authorList>
    </citation>
    <scope>NUCLEOTIDE SEQUENCE</scope>
    <source>
        <strain evidence="3">HR02</strain>
    </source>
</reference>
<dbReference type="InterPro" id="IPR018846">
    <property type="entry name" value="Beta-prop_RSE1/DDB1/CPSF1_1st"/>
</dbReference>
<proteinExistence type="predicted"/>
<sequence>MAFQTSFLRDGEWVTETVNFQSALRQATAATAPAPAHERHPDPPSCGILSRTVIESPIVHRVLPVRLRSKTHNDIAFIGERFVQISELRRDGQVHEVAQKSDFGSRIRSVVVLGDALEHGLDDENPGSFAKSEDDDLPMPDASDVLRGSGNRSLPPQLLVLMLDSGDAVFLFLREQQNTPPEFVLNTYNLPRKIPYLGYHLAIDPSSRYMTAASPEGVLVVFELEELTKLNAQYMARGSFSPVKSARLRLIQGVIHKLEFLQPRPEDDYHIILILIVIRRERSLGEPVTRMVIYEWELGDNLKDVFAGDQTGNRLPQEHKMPLLLIPLRFSTAFFTVSEEFIGIVKHCLSGSPVFESLCADPPSQTRLHHGVHSPLWTAWARPFRRQKYFEKTDIIYLAREDGAIIHIEIEAMDLVPSVTNVGCLDTNINTAFTTAYDIFSDILIIGGDSGPGGIWKLAPRTDLEQVSLLPNWSPVVDVATSSWPSVGSAAPTRRQGANVARMPPRKPLTRPDTVFTASGRGFKGSVTQWRWGIQGRIGLDIEFGEPIRHSWAFALANPGGSCGLSALLALPYSSAVLQFSEDFSQVNALAAEDTPFDLTSRTLDTCSSPQGMVTQVTERAVTVTTGFQSSRISLEEILSQDNALAGNACCADDTIILSTHSSATVTDAPDADIQLESLTSICLVHRNAAGEAYFVAGTRCGHLLNIRITGQGAERIAWAVETIGLAPVDVFPASEPFNGTAAVLLCCDNALIMMTDLSPHDGKLHGKHFVWLTDANDVSMPSPPVHSACSLRHNISASPGHMSLMAQAGSRLLVAEIWPHVGLVPRSISVEGTPTRIIYSQTWNCLVVALLRGDRPTLAFIDPESGDTISVPSDKDGTALDFVAGLGHPGDRIYCLHEWLYVKDGKTFSFILVTTKDGRLLIVSVNKPKSRVGEKRPSRLLYWTRYKKALGQPIYSVVGDDQGIIFCVDRTIRWEVLDLAEKKLRLMNEYELDSPATSLRVERGHLLALTTLHSLEVIDYRNKRSGGMALVHSDRVSRRTIHMIDAGDATDGLGGWPVTLLSDQTGGIAGIWVPWWQRGKEFDVVFEGMLPTSVRRFVGARSRPLWCADGRRPRYGTMASTHDCADILGISLDGSLQHFTLLELDLWRLLCLIQNMARRSADVSALGESGLFGGGDDVEAADAGLEPRQHPKRMHVDGDVLELCLRRRSLEKMVGKGKGLGLFRECLDRLEGGRHTRGLRDGAVPQQERDDGYMRLGYEILEYVLAPVM</sequence>
<evidence type="ECO:0000313" key="3">
    <source>
        <dbReference type="EMBL" id="KAH0964481.1"/>
    </source>
</evidence>
<organism evidence="3 4">
    <name type="scientific">Hirsutella rhossiliensis</name>
    <dbReference type="NCBI Taxonomy" id="111463"/>
    <lineage>
        <taxon>Eukaryota</taxon>
        <taxon>Fungi</taxon>
        <taxon>Dikarya</taxon>
        <taxon>Ascomycota</taxon>
        <taxon>Pezizomycotina</taxon>
        <taxon>Sordariomycetes</taxon>
        <taxon>Hypocreomycetidae</taxon>
        <taxon>Hypocreales</taxon>
        <taxon>Ophiocordycipitaceae</taxon>
        <taxon>Hirsutella</taxon>
    </lineage>
</organism>
<gene>
    <name evidence="3" type="ORF">HRG_04909</name>
</gene>
<name>A0A9P8N211_9HYPO</name>
<dbReference type="InterPro" id="IPR050358">
    <property type="entry name" value="RSE1/DDB1/CFT1"/>
</dbReference>
<evidence type="ECO:0000256" key="1">
    <source>
        <dbReference type="SAM" id="MobiDB-lite"/>
    </source>
</evidence>
<protein>
    <submittedName>
        <fullName evidence="3">Mono-functional DNA-alkylating methyl methanesulfonate n-term domain-containing protein</fullName>
    </submittedName>
</protein>
<dbReference type="GeneID" id="68354038"/>
<feature type="domain" description="RSE1/DDB1/CPSF1 first beta-propeller" evidence="2">
    <location>
        <begin position="59"/>
        <end position="465"/>
    </location>
</feature>
<dbReference type="EMBL" id="JAIZPD010000004">
    <property type="protein sequence ID" value="KAH0964481.1"/>
    <property type="molecule type" value="Genomic_DNA"/>
</dbReference>
<evidence type="ECO:0000313" key="4">
    <source>
        <dbReference type="Proteomes" id="UP000824596"/>
    </source>
</evidence>
<evidence type="ECO:0000259" key="2">
    <source>
        <dbReference type="Pfam" id="PF10433"/>
    </source>
</evidence>
<dbReference type="Gene3D" id="2.130.10.10">
    <property type="entry name" value="YVTN repeat-like/Quinoprotein amine dehydrogenase"/>
    <property type="match status" value="3"/>
</dbReference>
<keyword evidence="4" id="KW-1185">Reference proteome</keyword>
<comment type="caution">
    <text evidence="3">The sequence shown here is derived from an EMBL/GenBank/DDBJ whole genome shotgun (WGS) entry which is preliminary data.</text>
</comment>
<dbReference type="PANTHER" id="PTHR10644">
    <property type="entry name" value="DNA REPAIR/RNA PROCESSING CPSF FAMILY"/>
    <property type="match status" value="1"/>
</dbReference>